<feature type="region of interest" description="Disordered" evidence="6">
    <location>
        <begin position="226"/>
        <end position="257"/>
    </location>
</feature>
<gene>
    <name evidence="7" type="ORF">MCOS_LOCUS4441</name>
</gene>
<feature type="compositionally biased region" description="Basic and acidic residues" evidence="6">
    <location>
        <begin position="246"/>
        <end position="257"/>
    </location>
</feature>
<keyword evidence="2" id="KW-0853">WD repeat</keyword>
<keyword evidence="5" id="KW-0539">Nucleus</keyword>
<dbReference type="GO" id="GO:0043527">
    <property type="term" value="C:tRNA methyltransferase complex"/>
    <property type="evidence" value="ECO:0007669"/>
    <property type="project" value="TreeGrafter"/>
</dbReference>
<sequence>ALSEDGRLIGSCDRDEKIRISRFAQPYVIESFCLGHTKPISDIVFLDDIRLISVAGDGFLRLWNSVEGIQLDSFDVSSQLQELCGVGFDGSHKTFLASRLIRVGCVALLGIQSHNCILSVRISKDLHAFERANGAIVASGVVCPGGERFIDCCVINHKAPRSFEVVCFTEPISRLISWIVTYNNDSSLIWSQVFQFPRIQMLTDMSKSFMDADGVTAYERDKAEVHKRIKERHQRHQAKRKRLKHIEKDEHEKRASV</sequence>
<dbReference type="Proteomes" id="UP000267029">
    <property type="component" value="Unassembled WGS sequence"/>
</dbReference>
<dbReference type="InterPro" id="IPR036322">
    <property type="entry name" value="WD40_repeat_dom_sf"/>
</dbReference>
<keyword evidence="3" id="KW-0819">tRNA processing</keyword>
<dbReference type="GO" id="GO:0036265">
    <property type="term" value="P:RNA (guanine-N7)-methylation"/>
    <property type="evidence" value="ECO:0007669"/>
    <property type="project" value="InterPro"/>
</dbReference>
<evidence type="ECO:0000256" key="4">
    <source>
        <dbReference type="ARBA" id="ARBA00022737"/>
    </source>
</evidence>
<evidence type="ECO:0000313" key="8">
    <source>
        <dbReference type="Proteomes" id="UP000267029"/>
    </source>
</evidence>
<evidence type="ECO:0000313" key="7">
    <source>
        <dbReference type="EMBL" id="VDD78438.1"/>
    </source>
</evidence>
<dbReference type="OrthoDB" id="371245at2759"/>
<accession>A0A0R3UBZ2</accession>
<dbReference type="GO" id="GO:0005829">
    <property type="term" value="C:cytosol"/>
    <property type="evidence" value="ECO:0007669"/>
    <property type="project" value="TreeGrafter"/>
</dbReference>
<dbReference type="PANTHER" id="PTHR16288">
    <property type="entry name" value="WD40 REPEAT PROTEIN 4"/>
    <property type="match status" value="1"/>
</dbReference>
<dbReference type="AlphaFoldDB" id="A0A0R3UBZ2"/>
<feature type="compositionally biased region" description="Basic residues" evidence="6">
    <location>
        <begin position="227"/>
        <end position="245"/>
    </location>
</feature>
<dbReference type="PANTHER" id="PTHR16288:SF0">
    <property type="entry name" value="TRNA (GUANINE-N(7)-)-METHYLTRANSFERASE NON-CATALYTIC SUBUNIT WDR4"/>
    <property type="match status" value="1"/>
</dbReference>
<dbReference type="GO" id="GO:0005634">
    <property type="term" value="C:nucleus"/>
    <property type="evidence" value="ECO:0007669"/>
    <property type="project" value="UniProtKB-SubCell"/>
</dbReference>
<feature type="non-terminal residue" evidence="7">
    <location>
        <position position="1"/>
    </location>
</feature>
<keyword evidence="4" id="KW-0677">Repeat</keyword>
<dbReference type="GO" id="GO:0006400">
    <property type="term" value="P:tRNA modification"/>
    <property type="evidence" value="ECO:0007669"/>
    <property type="project" value="TreeGrafter"/>
</dbReference>
<organism evidence="7 8">
    <name type="scientific">Mesocestoides corti</name>
    <name type="common">Flatworm</name>
    <dbReference type="NCBI Taxonomy" id="53468"/>
    <lineage>
        <taxon>Eukaryota</taxon>
        <taxon>Metazoa</taxon>
        <taxon>Spiralia</taxon>
        <taxon>Lophotrochozoa</taxon>
        <taxon>Platyhelminthes</taxon>
        <taxon>Cestoda</taxon>
        <taxon>Eucestoda</taxon>
        <taxon>Cyclophyllidea</taxon>
        <taxon>Mesocestoididae</taxon>
        <taxon>Mesocestoides</taxon>
    </lineage>
</organism>
<evidence type="ECO:0000256" key="3">
    <source>
        <dbReference type="ARBA" id="ARBA00022694"/>
    </source>
</evidence>
<dbReference type="Gene3D" id="2.130.10.10">
    <property type="entry name" value="YVTN repeat-like/Quinoprotein amine dehydrogenase"/>
    <property type="match status" value="1"/>
</dbReference>
<dbReference type="InterPro" id="IPR028884">
    <property type="entry name" value="Trm82"/>
</dbReference>
<comment type="subcellular location">
    <subcellularLocation>
        <location evidence="1">Nucleus</location>
    </subcellularLocation>
</comment>
<proteinExistence type="predicted"/>
<evidence type="ECO:0000256" key="2">
    <source>
        <dbReference type="ARBA" id="ARBA00022574"/>
    </source>
</evidence>
<evidence type="ECO:0000256" key="6">
    <source>
        <dbReference type="SAM" id="MobiDB-lite"/>
    </source>
</evidence>
<keyword evidence="8" id="KW-1185">Reference proteome</keyword>
<dbReference type="STRING" id="53468.A0A0R3UBZ2"/>
<name>A0A0R3UBZ2_MESCO</name>
<protein>
    <recommendedName>
        <fullName evidence="9">tRNA (guanine-N(7)-)-methyltransferase non-catalytic subunit</fullName>
    </recommendedName>
</protein>
<dbReference type="EMBL" id="UXSR01001659">
    <property type="protein sequence ID" value="VDD78438.1"/>
    <property type="molecule type" value="Genomic_DNA"/>
</dbReference>
<dbReference type="InterPro" id="IPR015943">
    <property type="entry name" value="WD40/YVTN_repeat-like_dom_sf"/>
</dbReference>
<evidence type="ECO:0000256" key="5">
    <source>
        <dbReference type="ARBA" id="ARBA00023242"/>
    </source>
</evidence>
<evidence type="ECO:0000256" key="1">
    <source>
        <dbReference type="ARBA" id="ARBA00004123"/>
    </source>
</evidence>
<reference evidence="7 8" key="1">
    <citation type="submission" date="2018-10" db="EMBL/GenBank/DDBJ databases">
        <authorList>
            <consortium name="Pathogen Informatics"/>
        </authorList>
    </citation>
    <scope>NUCLEOTIDE SEQUENCE [LARGE SCALE GENOMIC DNA]</scope>
</reference>
<evidence type="ECO:0008006" key="9">
    <source>
        <dbReference type="Google" id="ProtNLM"/>
    </source>
</evidence>
<dbReference type="SUPFAM" id="SSF50978">
    <property type="entry name" value="WD40 repeat-like"/>
    <property type="match status" value="1"/>
</dbReference>